<dbReference type="EMBL" id="JAATIZ010000001">
    <property type="protein sequence ID" value="NJB64325.1"/>
    <property type="molecule type" value="Genomic_DNA"/>
</dbReference>
<organism evidence="1 2">
    <name type="scientific">Paenalcaligenes hominis</name>
    <dbReference type="NCBI Taxonomy" id="643674"/>
    <lineage>
        <taxon>Bacteria</taxon>
        <taxon>Pseudomonadati</taxon>
        <taxon>Pseudomonadota</taxon>
        <taxon>Betaproteobacteria</taxon>
        <taxon>Burkholderiales</taxon>
        <taxon>Alcaligenaceae</taxon>
        <taxon>Paenalcaligenes</taxon>
    </lineage>
</organism>
<dbReference type="Proteomes" id="UP000783934">
    <property type="component" value="Unassembled WGS sequence"/>
</dbReference>
<gene>
    <name evidence="1" type="ORF">GGR41_000546</name>
</gene>
<proteinExistence type="predicted"/>
<comment type="caution">
    <text evidence="1">The sequence shown here is derived from an EMBL/GenBank/DDBJ whole genome shotgun (WGS) entry which is preliminary data.</text>
</comment>
<sequence>MYDRNEALRILKYLNGLQEEVGLLMKPLPLQGRAELQSRLAALKEKVKNDHKELGRKSTKGGLTQAEQLFLSTALRQINSAFMIRANTTPLSPKWNRGLLAIEGEVSYFIFKVNEQLEKDA</sequence>
<evidence type="ECO:0000313" key="1">
    <source>
        <dbReference type="EMBL" id="NJB64325.1"/>
    </source>
</evidence>
<keyword evidence="2" id="KW-1185">Reference proteome</keyword>
<reference evidence="1 2" key="1">
    <citation type="submission" date="2020-03" db="EMBL/GenBank/DDBJ databases">
        <title>Genomic Encyclopedia of Type Strains, Phase IV (KMG-IV): sequencing the most valuable type-strain genomes for metagenomic binning, comparative biology and taxonomic classification.</title>
        <authorList>
            <person name="Goeker M."/>
        </authorList>
    </citation>
    <scope>NUCLEOTIDE SEQUENCE [LARGE SCALE GENOMIC DNA]</scope>
    <source>
        <strain evidence="1 2">DSM 26613</strain>
    </source>
</reference>
<evidence type="ECO:0000313" key="2">
    <source>
        <dbReference type="Proteomes" id="UP000783934"/>
    </source>
</evidence>
<accession>A0ABX0WNK0</accession>
<dbReference type="RefSeq" id="WP_167660528.1">
    <property type="nucleotide sequence ID" value="NZ_BMCQ01000004.1"/>
</dbReference>
<protein>
    <submittedName>
        <fullName evidence="1">Uncharacterized protein</fullName>
    </submittedName>
</protein>
<name>A0ABX0WNK0_9BURK</name>